<evidence type="ECO:0000313" key="3">
    <source>
        <dbReference type="Proteomes" id="UP000220797"/>
    </source>
</evidence>
<dbReference type="AlphaFoldDB" id="A0A1J1GVH0"/>
<dbReference type="EMBL" id="CVMV01000061">
    <property type="protein sequence ID" value="CRG96537.1"/>
    <property type="molecule type" value="Genomic_DNA"/>
</dbReference>
<evidence type="ECO:0000313" key="2">
    <source>
        <dbReference type="EMBL" id="CRG96537.1"/>
    </source>
</evidence>
<gene>
    <name evidence="2" type="ORF">PGAL8A_00411900</name>
</gene>
<feature type="coiled-coil region" evidence="1">
    <location>
        <begin position="27"/>
        <end position="54"/>
    </location>
</feature>
<comment type="caution">
    <text evidence="2">The sequence shown here is derived from an EMBL/GenBank/DDBJ whole genome shotgun (WGS) entry which is preliminary data.</text>
</comment>
<dbReference type="Proteomes" id="UP000220797">
    <property type="component" value="Unassembled WGS sequence"/>
</dbReference>
<dbReference type="VEuPathDB" id="PlasmoDB:PGAL8A_00411900"/>
<protein>
    <submittedName>
        <fullName evidence="2">Uncharacterized protein</fullName>
    </submittedName>
</protein>
<dbReference type="GeneID" id="39732649"/>
<reference evidence="2" key="1">
    <citation type="submission" date="2015-04" db="EMBL/GenBank/DDBJ databases">
        <authorList>
            <consortium name="Pathogen Informatics"/>
        </authorList>
    </citation>
    <scope>NUCLEOTIDE SEQUENCE [LARGE SCALE GENOMIC DNA]</scope>
    <source>
        <strain evidence="2">8A</strain>
    </source>
</reference>
<proteinExistence type="predicted"/>
<keyword evidence="1" id="KW-0175">Coiled coil</keyword>
<dbReference type="RefSeq" id="XP_028529342.1">
    <property type="nucleotide sequence ID" value="XM_028672828.1"/>
</dbReference>
<organism evidence="2 3">
    <name type="scientific">Plasmodium gallinaceum</name>
    <dbReference type="NCBI Taxonomy" id="5849"/>
    <lineage>
        <taxon>Eukaryota</taxon>
        <taxon>Sar</taxon>
        <taxon>Alveolata</taxon>
        <taxon>Apicomplexa</taxon>
        <taxon>Aconoidasida</taxon>
        <taxon>Haemosporida</taxon>
        <taxon>Plasmodiidae</taxon>
        <taxon>Plasmodium</taxon>
        <taxon>Plasmodium (Haemamoeba)</taxon>
    </lineage>
</organism>
<sequence>MDNKESLFYNGVIDPYVVNYIWLYGKKENSMEKNNENKIELNNENNKNDNIKDKSYIDKKMNQIHKLNNNEKREDILY</sequence>
<evidence type="ECO:0000256" key="1">
    <source>
        <dbReference type="SAM" id="Coils"/>
    </source>
</evidence>
<dbReference type="OMA" id="IDKKMNQ"/>
<name>A0A1J1GVH0_PLAGA</name>
<accession>A0A1J1GVH0</accession>
<keyword evidence="3" id="KW-1185">Reference proteome</keyword>